<accession>A0AAW0IDR6</accession>
<organism evidence="1 2">
    <name type="scientific">Quercus suber</name>
    <name type="common">Cork oak</name>
    <dbReference type="NCBI Taxonomy" id="58331"/>
    <lineage>
        <taxon>Eukaryota</taxon>
        <taxon>Viridiplantae</taxon>
        <taxon>Streptophyta</taxon>
        <taxon>Embryophyta</taxon>
        <taxon>Tracheophyta</taxon>
        <taxon>Spermatophyta</taxon>
        <taxon>Magnoliopsida</taxon>
        <taxon>eudicotyledons</taxon>
        <taxon>Gunneridae</taxon>
        <taxon>Pentapetalae</taxon>
        <taxon>rosids</taxon>
        <taxon>fabids</taxon>
        <taxon>Fagales</taxon>
        <taxon>Fagaceae</taxon>
        <taxon>Quercus</taxon>
    </lineage>
</organism>
<evidence type="ECO:0000313" key="1">
    <source>
        <dbReference type="EMBL" id="KAK7812625.1"/>
    </source>
</evidence>
<reference evidence="1 2" key="1">
    <citation type="journal article" date="2018" name="Sci. Data">
        <title>The draft genome sequence of cork oak.</title>
        <authorList>
            <person name="Ramos A.M."/>
            <person name="Usie A."/>
            <person name="Barbosa P."/>
            <person name="Barros P.M."/>
            <person name="Capote T."/>
            <person name="Chaves I."/>
            <person name="Simoes F."/>
            <person name="Abreu I."/>
            <person name="Carrasquinho I."/>
            <person name="Faro C."/>
            <person name="Guimaraes J.B."/>
            <person name="Mendonca D."/>
            <person name="Nobrega F."/>
            <person name="Rodrigues L."/>
            <person name="Saibo N.J.M."/>
            <person name="Varela M.C."/>
            <person name="Egas C."/>
            <person name="Matos J."/>
            <person name="Miguel C.M."/>
            <person name="Oliveira M.M."/>
            <person name="Ricardo C.P."/>
            <person name="Goncalves S."/>
        </authorList>
    </citation>
    <scope>NUCLEOTIDE SEQUENCE [LARGE SCALE GENOMIC DNA]</scope>
    <source>
        <strain evidence="2">cv. HL8</strain>
    </source>
</reference>
<dbReference type="Proteomes" id="UP000237347">
    <property type="component" value="Unassembled WGS sequence"/>
</dbReference>
<gene>
    <name evidence="1" type="ORF">CFP56_007349</name>
</gene>
<proteinExistence type="predicted"/>
<comment type="caution">
    <text evidence="1">The sequence shown here is derived from an EMBL/GenBank/DDBJ whole genome shotgun (WGS) entry which is preliminary data.</text>
</comment>
<name>A0AAW0IDR6_QUESU</name>
<protein>
    <submittedName>
        <fullName evidence="1">Uncharacterized protein</fullName>
    </submittedName>
</protein>
<evidence type="ECO:0000313" key="2">
    <source>
        <dbReference type="Proteomes" id="UP000237347"/>
    </source>
</evidence>
<dbReference type="AlphaFoldDB" id="A0AAW0IDR6"/>
<dbReference type="EMBL" id="PKMF04001449">
    <property type="protein sequence ID" value="KAK7812625.1"/>
    <property type="molecule type" value="Genomic_DNA"/>
</dbReference>
<sequence length="21" mass="2428">MKSAMHSFTVHQLHHALHIMA</sequence>
<keyword evidence="2" id="KW-1185">Reference proteome</keyword>